<reference evidence="2" key="1">
    <citation type="submission" date="2016-10" db="EMBL/GenBank/DDBJ databases">
        <authorList>
            <person name="Varghese N."/>
            <person name="Submissions S."/>
        </authorList>
    </citation>
    <scope>NUCLEOTIDE SEQUENCE [LARGE SCALE GENOMIC DNA]</scope>
    <source>
        <strain evidence="2">CGMCC 1.10223</strain>
    </source>
</reference>
<accession>A0A1I2F5Y7</accession>
<proteinExistence type="predicted"/>
<evidence type="ECO:0000313" key="2">
    <source>
        <dbReference type="Proteomes" id="UP000183410"/>
    </source>
</evidence>
<dbReference type="OrthoDB" id="9554195at2"/>
<dbReference type="Proteomes" id="UP000183410">
    <property type="component" value="Unassembled WGS sequence"/>
</dbReference>
<name>A0A1I2F5Y7_9BACL</name>
<dbReference type="Pfam" id="PF14112">
    <property type="entry name" value="DUF4284"/>
    <property type="match status" value="1"/>
</dbReference>
<organism evidence="1 2">
    <name type="scientific">Paenibacillus algorifonticola</name>
    <dbReference type="NCBI Taxonomy" id="684063"/>
    <lineage>
        <taxon>Bacteria</taxon>
        <taxon>Bacillati</taxon>
        <taxon>Bacillota</taxon>
        <taxon>Bacilli</taxon>
        <taxon>Bacillales</taxon>
        <taxon>Paenibacillaceae</taxon>
        <taxon>Paenibacillus</taxon>
    </lineage>
</organism>
<dbReference type="AlphaFoldDB" id="A0A1I2F5Y7"/>
<gene>
    <name evidence="1" type="ORF">SAMN04487969_11114</name>
</gene>
<keyword evidence="2" id="KW-1185">Reference proteome</keyword>
<sequence>MWIGVADEHFGNYINQDEHGEDCGFCQDIGGWYDVDFTSIYVLEEPVDLMPVIEEIPFSECYEEALLKKCQELGITKANAAVSILNEAYAFDDPAKSFTGLKFVEVFPYTYTF</sequence>
<dbReference type="InterPro" id="IPR025560">
    <property type="entry name" value="Imm22"/>
</dbReference>
<dbReference type="RefSeq" id="WP_074904874.1">
    <property type="nucleotide sequence ID" value="NZ_FONN01000011.1"/>
</dbReference>
<dbReference type="EMBL" id="FONN01000011">
    <property type="protein sequence ID" value="SFE99961.1"/>
    <property type="molecule type" value="Genomic_DNA"/>
</dbReference>
<protein>
    <submittedName>
        <fullName evidence="1">Immunity protein 22</fullName>
    </submittedName>
</protein>
<evidence type="ECO:0000313" key="1">
    <source>
        <dbReference type="EMBL" id="SFE99961.1"/>
    </source>
</evidence>